<keyword evidence="3" id="KW-1185">Reference proteome</keyword>
<dbReference type="Gene3D" id="3.30.420.40">
    <property type="match status" value="2"/>
</dbReference>
<evidence type="ECO:0000313" key="2">
    <source>
        <dbReference type="EMBL" id="ASK62666.1"/>
    </source>
</evidence>
<gene>
    <name evidence="2" type="ORF">CFK37_11175</name>
</gene>
<dbReference type="SUPFAM" id="SSF53067">
    <property type="entry name" value="Actin-like ATPase domain"/>
    <property type="match status" value="2"/>
</dbReference>
<protein>
    <recommendedName>
        <fullName evidence="1">ATPase BadF/BadG/BcrA/BcrD type domain-containing protein</fullName>
    </recommendedName>
</protein>
<sequence>MKYVIGIDGGGTKTHGLLADENGVILASSERGPTNPNVIHRTVLSKTLGHLLQDLKQQVNDLFDQKTYIFAGIAGAGEASNQQEFKQILIELLPDTVYVDVYPDSINALYSGTFGEPGIVQISGTGSITYGINNELKHGRVGGWGYLFGDEGSGFDLGKQGITASLKAYDGRDRDTLLLEMLYNQFHVTSGHELIREIYSAPMPKDKIAPVSQVVFQAYKQNDRVAQAIVENTVNELKVNILTLYKKLFHHNERAKLVLCGGVFTDKTILPTLIEKELADHPLSVVIPEVPPAGGSLIGAYLSMNRHIDEELIENIKEIYRKSR</sequence>
<dbReference type="OrthoDB" id="9772633at2"/>
<reference evidence="2 3" key="1">
    <citation type="submission" date="2017-07" db="EMBL/GenBank/DDBJ databases">
        <title>Virgibacillus sp. LM2416.</title>
        <authorList>
            <person name="Tak E.J."/>
            <person name="Bae J.-W."/>
        </authorList>
    </citation>
    <scope>NUCLEOTIDE SEQUENCE [LARGE SCALE GENOMIC DNA]</scope>
    <source>
        <strain evidence="2 3">LM2416</strain>
    </source>
</reference>
<name>A0A220U422_9BACI</name>
<evidence type="ECO:0000259" key="1">
    <source>
        <dbReference type="Pfam" id="PF01869"/>
    </source>
</evidence>
<dbReference type="RefSeq" id="WP_089061925.1">
    <property type="nucleotide sequence ID" value="NZ_CP022315.1"/>
</dbReference>
<proteinExistence type="predicted"/>
<organism evidence="2 3">
    <name type="scientific">Virgibacillus phasianinus</name>
    <dbReference type="NCBI Taxonomy" id="2017483"/>
    <lineage>
        <taxon>Bacteria</taxon>
        <taxon>Bacillati</taxon>
        <taxon>Bacillota</taxon>
        <taxon>Bacilli</taxon>
        <taxon>Bacillales</taxon>
        <taxon>Bacillaceae</taxon>
        <taxon>Virgibacillus</taxon>
    </lineage>
</organism>
<dbReference type="Pfam" id="PF01869">
    <property type="entry name" value="BcrAD_BadFG"/>
    <property type="match status" value="1"/>
</dbReference>
<dbReference type="EMBL" id="CP022315">
    <property type="protein sequence ID" value="ASK62666.1"/>
    <property type="molecule type" value="Genomic_DNA"/>
</dbReference>
<dbReference type="Proteomes" id="UP000198312">
    <property type="component" value="Chromosome"/>
</dbReference>
<evidence type="ECO:0000313" key="3">
    <source>
        <dbReference type="Proteomes" id="UP000198312"/>
    </source>
</evidence>
<dbReference type="CDD" id="cd24007">
    <property type="entry name" value="ASKHA_NBD_eukNAGK-like"/>
    <property type="match status" value="1"/>
</dbReference>
<dbReference type="AlphaFoldDB" id="A0A220U422"/>
<dbReference type="InterPro" id="IPR002731">
    <property type="entry name" value="ATPase_BadF"/>
</dbReference>
<dbReference type="InterPro" id="IPR052519">
    <property type="entry name" value="Euk-type_GlcNAc_Kinase"/>
</dbReference>
<dbReference type="PANTHER" id="PTHR43190:SF3">
    <property type="entry name" value="N-ACETYL-D-GLUCOSAMINE KINASE"/>
    <property type="match status" value="1"/>
</dbReference>
<dbReference type="PANTHER" id="PTHR43190">
    <property type="entry name" value="N-ACETYL-D-GLUCOSAMINE KINASE"/>
    <property type="match status" value="1"/>
</dbReference>
<accession>A0A220U422</accession>
<dbReference type="InterPro" id="IPR043129">
    <property type="entry name" value="ATPase_NBD"/>
</dbReference>
<dbReference type="KEGG" id="vil:CFK37_11175"/>
<feature type="domain" description="ATPase BadF/BadG/BcrA/BcrD type" evidence="1">
    <location>
        <begin position="5"/>
        <end position="295"/>
    </location>
</feature>